<dbReference type="PANTHER" id="PTHR37694:SF1">
    <property type="entry name" value="SLR8022 PROTEIN"/>
    <property type="match status" value="1"/>
</dbReference>
<evidence type="ECO:0000313" key="4">
    <source>
        <dbReference type="Proteomes" id="UP001553715"/>
    </source>
</evidence>
<evidence type="ECO:0000259" key="2">
    <source>
        <dbReference type="Pfam" id="PF07883"/>
    </source>
</evidence>
<proteinExistence type="predicted"/>
<dbReference type="RefSeq" id="WP_366233228.1">
    <property type="nucleotide sequence ID" value="NZ_JBFBMH010000024.1"/>
</dbReference>
<feature type="domain" description="Cupin type-2" evidence="2">
    <location>
        <begin position="46"/>
        <end position="90"/>
    </location>
</feature>
<comment type="caution">
    <text evidence="3">The sequence shown here is derived from an EMBL/GenBank/DDBJ whole genome shotgun (WGS) entry which is preliminary data.</text>
</comment>
<dbReference type="InterPro" id="IPR011051">
    <property type="entry name" value="RmlC_Cupin_sf"/>
</dbReference>
<feature type="region of interest" description="Disordered" evidence="1">
    <location>
        <begin position="116"/>
        <end position="148"/>
    </location>
</feature>
<protein>
    <submittedName>
        <fullName evidence="3">Cupin domain-containing protein</fullName>
    </submittedName>
</protein>
<dbReference type="InterPro" id="IPR014710">
    <property type="entry name" value="RmlC-like_jellyroll"/>
</dbReference>
<dbReference type="Proteomes" id="UP001553715">
    <property type="component" value="Unassembled WGS sequence"/>
</dbReference>
<sequence>MKKFSLIALGRRHLDTARRATSGRSANTVFGGHEHVLRQTVIALTGEQELSEHLNPGEATIFVLHGRIRLSTQDDRWEARVGDLLVVPQGLYSVQAIENSAILLTVAKTDRQYQIPEQDVSAAEPQAQAESQPVAVQEQQNGVPVLSD</sequence>
<keyword evidence="4" id="KW-1185">Reference proteome</keyword>
<feature type="compositionally biased region" description="Low complexity" evidence="1">
    <location>
        <begin position="120"/>
        <end position="140"/>
    </location>
</feature>
<accession>A0ABV3LJT3</accession>
<evidence type="ECO:0000313" key="3">
    <source>
        <dbReference type="EMBL" id="MEW1976171.1"/>
    </source>
</evidence>
<dbReference type="CDD" id="cd02230">
    <property type="entry name" value="cupin_HP0902-like"/>
    <property type="match status" value="1"/>
</dbReference>
<dbReference type="PANTHER" id="PTHR37694">
    <property type="entry name" value="SLR8022 PROTEIN"/>
    <property type="match status" value="1"/>
</dbReference>
<reference evidence="3 4" key="1">
    <citation type="submission" date="2024-06" db="EMBL/GenBank/DDBJ databases">
        <title>The Natural Products Discovery Center: Release of the First 8490 Sequenced Strains for Exploring Actinobacteria Biosynthetic Diversity.</title>
        <authorList>
            <person name="Kalkreuter E."/>
            <person name="Kautsar S.A."/>
            <person name="Yang D."/>
            <person name="Bader C.D."/>
            <person name="Teijaro C.N."/>
            <person name="Fluegel L."/>
            <person name="Davis C.M."/>
            <person name="Simpson J.R."/>
            <person name="Lauterbach L."/>
            <person name="Steele A.D."/>
            <person name="Gui C."/>
            <person name="Meng S."/>
            <person name="Li G."/>
            <person name="Viehrig K."/>
            <person name="Ye F."/>
            <person name="Su P."/>
            <person name="Kiefer A.F."/>
            <person name="Nichols A."/>
            <person name="Cepeda A.J."/>
            <person name="Yan W."/>
            <person name="Fan B."/>
            <person name="Jiang Y."/>
            <person name="Adhikari A."/>
            <person name="Zheng C.-J."/>
            <person name="Schuster L."/>
            <person name="Cowan T.M."/>
            <person name="Smanski M.J."/>
            <person name="Chevrette M.G."/>
            <person name="De Carvalho L.P.S."/>
            <person name="Shen B."/>
        </authorList>
    </citation>
    <scope>NUCLEOTIDE SEQUENCE [LARGE SCALE GENOMIC DNA]</scope>
    <source>
        <strain evidence="3 4">NPDC077434</strain>
    </source>
</reference>
<gene>
    <name evidence="3" type="ORF">AB0301_14015</name>
</gene>
<organism evidence="3 4">
    <name type="scientific">Microbacterium profundi</name>
    <dbReference type="NCBI Taxonomy" id="450380"/>
    <lineage>
        <taxon>Bacteria</taxon>
        <taxon>Bacillati</taxon>
        <taxon>Actinomycetota</taxon>
        <taxon>Actinomycetes</taxon>
        <taxon>Micrococcales</taxon>
        <taxon>Microbacteriaceae</taxon>
        <taxon>Microbacterium</taxon>
    </lineage>
</organism>
<name>A0ABV3LJT3_9MICO</name>
<dbReference type="InterPro" id="IPR013096">
    <property type="entry name" value="Cupin_2"/>
</dbReference>
<dbReference type="SUPFAM" id="SSF51182">
    <property type="entry name" value="RmlC-like cupins"/>
    <property type="match status" value="1"/>
</dbReference>
<dbReference type="Gene3D" id="2.60.120.10">
    <property type="entry name" value="Jelly Rolls"/>
    <property type="match status" value="1"/>
</dbReference>
<dbReference type="EMBL" id="JBFBMH010000024">
    <property type="protein sequence ID" value="MEW1976171.1"/>
    <property type="molecule type" value="Genomic_DNA"/>
</dbReference>
<evidence type="ECO:0000256" key="1">
    <source>
        <dbReference type="SAM" id="MobiDB-lite"/>
    </source>
</evidence>
<dbReference type="Pfam" id="PF07883">
    <property type="entry name" value="Cupin_2"/>
    <property type="match status" value="1"/>
</dbReference>